<feature type="transmembrane region" description="Helical" evidence="2">
    <location>
        <begin position="279"/>
        <end position="296"/>
    </location>
</feature>
<organism evidence="3 4">
    <name type="scientific">Klebsormidium nitens</name>
    <name type="common">Green alga</name>
    <name type="synonym">Ulothrix nitens</name>
    <dbReference type="NCBI Taxonomy" id="105231"/>
    <lineage>
        <taxon>Eukaryota</taxon>
        <taxon>Viridiplantae</taxon>
        <taxon>Streptophyta</taxon>
        <taxon>Klebsormidiophyceae</taxon>
        <taxon>Klebsormidiales</taxon>
        <taxon>Klebsormidiaceae</taxon>
        <taxon>Klebsormidium</taxon>
    </lineage>
</organism>
<evidence type="ECO:0000313" key="4">
    <source>
        <dbReference type="Proteomes" id="UP000054558"/>
    </source>
</evidence>
<keyword evidence="2" id="KW-0472">Membrane</keyword>
<feature type="transmembrane region" description="Helical" evidence="2">
    <location>
        <begin position="253"/>
        <end position="273"/>
    </location>
</feature>
<feature type="transmembrane region" description="Helical" evidence="2">
    <location>
        <begin position="183"/>
        <end position="206"/>
    </location>
</feature>
<feature type="region of interest" description="Disordered" evidence="1">
    <location>
        <begin position="1"/>
        <end position="38"/>
    </location>
</feature>
<evidence type="ECO:0000313" key="3">
    <source>
        <dbReference type="EMBL" id="GAQ84565.1"/>
    </source>
</evidence>
<accession>A0A1Y1I0X2</accession>
<evidence type="ECO:0000256" key="2">
    <source>
        <dbReference type="SAM" id="Phobius"/>
    </source>
</evidence>
<keyword evidence="2" id="KW-1133">Transmembrane helix</keyword>
<dbReference type="AlphaFoldDB" id="A0A1Y1I0X2"/>
<protein>
    <submittedName>
        <fullName evidence="3">Uncharacterized protein</fullName>
    </submittedName>
</protein>
<dbReference type="Proteomes" id="UP000054558">
    <property type="component" value="Unassembled WGS sequence"/>
</dbReference>
<name>A0A1Y1I0X2_KLENI</name>
<keyword evidence="2" id="KW-0812">Transmembrane</keyword>
<dbReference type="EMBL" id="DF237143">
    <property type="protein sequence ID" value="GAQ84565.1"/>
    <property type="molecule type" value="Genomic_DNA"/>
</dbReference>
<gene>
    <name evidence="3" type="ORF">KFL_001940220</name>
</gene>
<proteinExistence type="predicted"/>
<reference evidence="3 4" key="1">
    <citation type="journal article" date="2014" name="Nat. Commun.">
        <title>Klebsormidium flaccidum genome reveals primary factors for plant terrestrial adaptation.</title>
        <authorList>
            <person name="Hori K."/>
            <person name="Maruyama F."/>
            <person name="Fujisawa T."/>
            <person name="Togashi T."/>
            <person name="Yamamoto N."/>
            <person name="Seo M."/>
            <person name="Sato S."/>
            <person name="Yamada T."/>
            <person name="Mori H."/>
            <person name="Tajima N."/>
            <person name="Moriyama T."/>
            <person name="Ikeuchi M."/>
            <person name="Watanabe M."/>
            <person name="Wada H."/>
            <person name="Kobayashi K."/>
            <person name="Saito M."/>
            <person name="Masuda T."/>
            <person name="Sasaki-Sekimoto Y."/>
            <person name="Mashiguchi K."/>
            <person name="Awai K."/>
            <person name="Shimojima M."/>
            <person name="Masuda S."/>
            <person name="Iwai M."/>
            <person name="Nobusawa T."/>
            <person name="Narise T."/>
            <person name="Kondo S."/>
            <person name="Saito H."/>
            <person name="Sato R."/>
            <person name="Murakawa M."/>
            <person name="Ihara Y."/>
            <person name="Oshima-Yamada Y."/>
            <person name="Ohtaka K."/>
            <person name="Satoh M."/>
            <person name="Sonobe K."/>
            <person name="Ishii M."/>
            <person name="Ohtani R."/>
            <person name="Kanamori-Sato M."/>
            <person name="Honoki R."/>
            <person name="Miyazaki D."/>
            <person name="Mochizuki H."/>
            <person name="Umetsu J."/>
            <person name="Higashi K."/>
            <person name="Shibata D."/>
            <person name="Kamiya Y."/>
            <person name="Sato N."/>
            <person name="Nakamura Y."/>
            <person name="Tabata S."/>
            <person name="Ida S."/>
            <person name="Kurokawa K."/>
            <person name="Ohta H."/>
        </authorList>
    </citation>
    <scope>NUCLEOTIDE SEQUENCE [LARGE SCALE GENOMIC DNA]</scope>
    <source>
        <strain evidence="3 4">NIES-2285</strain>
    </source>
</reference>
<keyword evidence="4" id="KW-1185">Reference proteome</keyword>
<evidence type="ECO:0000256" key="1">
    <source>
        <dbReference type="SAM" id="MobiDB-lite"/>
    </source>
</evidence>
<sequence length="312" mass="34513">MAGIGSGAASLRIGQAPSTETDVEGASKCHNPKANPANSEQVRALAALKGDAKSCKEAATEASIALKRMLASKDLGALNAAEDKAIKETVTAALATSSSVVKLAEAHALQNKEYAYFLETVVSKVKAEAEEITFEIQDIQKLLKSGERLLQYIRDQKDTTWWIFRFVCLSGLTWGFKYPLSKLLMAAMFYSSLIGGAGGGYLLLWVKGWDILNIWAHIATPPRTLIGVVAHWRKLQKDDELRCWVFPNLRYKFSLLLYGWLTVGLSVGIVLGAMYYEQAYVISAIYNIVLSVINIYRDYEKDGDIVFGITWR</sequence>
<feature type="transmembrane region" description="Helical" evidence="2">
    <location>
        <begin position="159"/>
        <end position="176"/>
    </location>
</feature>